<evidence type="ECO:0000259" key="5">
    <source>
        <dbReference type="Pfam" id="PF04542"/>
    </source>
</evidence>
<dbReference type="Gene3D" id="1.10.1740.10">
    <property type="match status" value="1"/>
</dbReference>
<dbReference type="NCBIfam" id="TIGR02937">
    <property type="entry name" value="sigma70-ECF"/>
    <property type="match status" value="1"/>
</dbReference>
<dbReference type="InterPro" id="IPR039425">
    <property type="entry name" value="RNA_pol_sigma-70-like"/>
</dbReference>
<keyword evidence="3" id="KW-0238">DNA-binding</keyword>
<reference evidence="6 7" key="1">
    <citation type="submission" date="2018-05" db="EMBL/GenBank/DDBJ databases">
        <title>Chitinophaga sp. K3CV102501T nov., isolated from isolated from a monsoon evergreen broad-leaved forest soil.</title>
        <authorList>
            <person name="Lv Y."/>
        </authorList>
    </citation>
    <scope>NUCLEOTIDE SEQUENCE [LARGE SCALE GENOMIC DNA]</scope>
    <source>
        <strain evidence="6 7">GDMCC 1.1325</strain>
    </source>
</reference>
<keyword evidence="1" id="KW-0805">Transcription regulation</keyword>
<feature type="domain" description="RNA polymerase sigma-70 region 2" evidence="5">
    <location>
        <begin position="24"/>
        <end position="92"/>
    </location>
</feature>
<keyword evidence="2" id="KW-0731">Sigma factor</keyword>
<dbReference type="Pfam" id="PF04542">
    <property type="entry name" value="Sigma70_r2"/>
    <property type="match status" value="1"/>
</dbReference>
<dbReference type="EMBL" id="QFFJ01000002">
    <property type="protein sequence ID" value="RBL89326.1"/>
    <property type="molecule type" value="Genomic_DNA"/>
</dbReference>
<dbReference type="InterPro" id="IPR007627">
    <property type="entry name" value="RNA_pol_sigma70_r2"/>
</dbReference>
<dbReference type="RefSeq" id="WP_113618069.1">
    <property type="nucleotide sequence ID" value="NZ_QFFJ01000002.1"/>
</dbReference>
<evidence type="ECO:0000256" key="4">
    <source>
        <dbReference type="ARBA" id="ARBA00023163"/>
    </source>
</evidence>
<comment type="caution">
    <text evidence="6">The sequence shown here is derived from an EMBL/GenBank/DDBJ whole genome shotgun (WGS) entry which is preliminary data.</text>
</comment>
<dbReference type="InterPro" id="IPR013325">
    <property type="entry name" value="RNA_pol_sigma_r2"/>
</dbReference>
<gene>
    <name evidence="6" type="ORF">DF182_22655</name>
</gene>
<dbReference type="PANTHER" id="PTHR43133:SF8">
    <property type="entry name" value="RNA POLYMERASE SIGMA FACTOR HI_1459-RELATED"/>
    <property type="match status" value="1"/>
</dbReference>
<evidence type="ECO:0000313" key="6">
    <source>
        <dbReference type="EMBL" id="RBL89326.1"/>
    </source>
</evidence>
<evidence type="ECO:0000256" key="3">
    <source>
        <dbReference type="ARBA" id="ARBA00023125"/>
    </source>
</evidence>
<dbReference type="OrthoDB" id="1116697at2"/>
<evidence type="ECO:0000256" key="1">
    <source>
        <dbReference type="ARBA" id="ARBA00023015"/>
    </source>
</evidence>
<dbReference type="Proteomes" id="UP000253410">
    <property type="component" value="Unassembled WGS sequence"/>
</dbReference>
<keyword evidence="7" id="KW-1185">Reference proteome</keyword>
<dbReference type="PANTHER" id="PTHR43133">
    <property type="entry name" value="RNA POLYMERASE ECF-TYPE SIGMA FACTO"/>
    <property type="match status" value="1"/>
</dbReference>
<dbReference type="GO" id="GO:0003677">
    <property type="term" value="F:DNA binding"/>
    <property type="evidence" value="ECO:0007669"/>
    <property type="project" value="UniProtKB-KW"/>
</dbReference>
<protein>
    <recommendedName>
        <fullName evidence="5">RNA polymerase sigma-70 region 2 domain-containing protein</fullName>
    </recommendedName>
</protein>
<accession>A0A365XSH4</accession>
<dbReference type="InterPro" id="IPR014284">
    <property type="entry name" value="RNA_pol_sigma-70_dom"/>
</dbReference>
<dbReference type="GO" id="GO:0006352">
    <property type="term" value="P:DNA-templated transcription initiation"/>
    <property type="evidence" value="ECO:0007669"/>
    <property type="project" value="InterPro"/>
</dbReference>
<organism evidence="6 7">
    <name type="scientific">Chitinophaga flava</name>
    <dbReference type="NCBI Taxonomy" id="2259036"/>
    <lineage>
        <taxon>Bacteria</taxon>
        <taxon>Pseudomonadati</taxon>
        <taxon>Bacteroidota</taxon>
        <taxon>Chitinophagia</taxon>
        <taxon>Chitinophagales</taxon>
        <taxon>Chitinophagaceae</taxon>
        <taxon>Chitinophaga</taxon>
    </lineage>
</organism>
<sequence>MNTTADGILVEQLKAGDRAASAALYQQYFPMVAIYVQQNSGNQADAEDIFQETLLVLLQQIQKPGFVLSSSLKTFVYAIARNLWCKRLRDNRVFLPGDDAIPEESCTAELFPEKPATDNINGWLDRITYNCKRILKALFFYQQPMALLARRMGWKNKHTADNQKYKCLQQLRKVATQR</sequence>
<dbReference type="SUPFAM" id="SSF88946">
    <property type="entry name" value="Sigma2 domain of RNA polymerase sigma factors"/>
    <property type="match status" value="1"/>
</dbReference>
<dbReference type="AlphaFoldDB" id="A0A365XSH4"/>
<proteinExistence type="predicted"/>
<keyword evidence="4" id="KW-0804">Transcription</keyword>
<dbReference type="GO" id="GO:0016987">
    <property type="term" value="F:sigma factor activity"/>
    <property type="evidence" value="ECO:0007669"/>
    <property type="project" value="UniProtKB-KW"/>
</dbReference>
<name>A0A365XSH4_9BACT</name>
<evidence type="ECO:0000313" key="7">
    <source>
        <dbReference type="Proteomes" id="UP000253410"/>
    </source>
</evidence>
<evidence type="ECO:0000256" key="2">
    <source>
        <dbReference type="ARBA" id="ARBA00023082"/>
    </source>
</evidence>